<feature type="region of interest" description="Disordered" evidence="1">
    <location>
        <begin position="1"/>
        <end position="30"/>
    </location>
</feature>
<proteinExistence type="predicted"/>
<accession>A0A1I7WSD4</accession>
<evidence type="ECO:0000256" key="1">
    <source>
        <dbReference type="SAM" id="MobiDB-lite"/>
    </source>
</evidence>
<evidence type="ECO:0000313" key="3">
    <source>
        <dbReference type="WBParaSite" id="Hba_08066"/>
    </source>
</evidence>
<feature type="compositionally biased region" description="Polar residues" evidence="1">
    <location>
        <begin position="10"/>
        <end position="30"/>
    </location>
</feature>
<organism evidence="2 3">
    <name type="scientific">Heterorhabditis bacteriophora</name>
    <name type="common">Entomopathogenic nematode worm</name>
    <dbReference type="NCBI Taxonomy" id="37862"/>
    <lineage>
        <taxon>Eukaryota</taxon>
        <taxon>Metazoa</taxon>
        <taxon>Ecdysozoa</taxon>
        <taxon>Nematoda</taxon>
        <taxon>Chromadorea</taxon>
        <taxon>Rhabditida</taxon>
        <taxon>Rhabditina</taxon>
        <taxon>Rhabditomorpha</taxon>
        <taxon>Strongyloidea</taxon>
        <taxon>Heterorhabditidae</taxon>
        <taxon>Heterorhabditis</taxon>
    </lineage>
</organism>
<evidence type="ECO:0000313" key="2">
    <source>
        <dbReference type="Proteomes" id="UP000095283"/>
    </source>
</evidence>
<dbReference type="WBParaSite" id="Hba_08066">
    <property type="protein sequence ID" value="Hba_08066"/>
    <property type="gene ID" value="Hba_08066"/>
</dbReference>
<dbReference type="Proteomes" id="UP000095283">
    <property type="component" value="Unplaced"/>
</dbReference>
<reference evidence="3" key="1">
    <citation type="submission" date="2016-11" db="UniProtKB">
        <authorList>
            <consortium name="WormBaseParasite"/>
        </authorList>
    </citation>
    <scope>IDENTIFICATION</scope>
</reference>
<name>A0A1I7WSD4_HETBA</name>
<sequence length="173" mass="19120">MSKKGFLNANIGSKSINGSQENNQWTGHGASRSSGYWGNFFQGAFGGAHIEDLHSLPPGSNTHESRSNLNILPKNGVHDGSSSGKTEYLVHSRRQHSYEGDNTFSLGYEGLQYPAGPQGFLKENCPMCEPCKCLSDERKRRNTHIVELVVPLGTCNAKRDRTVSIVVFKFLKY</sequence>
<keyword evidence="2" id="KW-1185">Reference proteome</keyword>
<protein>
    <submittedName>
        <fullName evidence="3">Uncharacterized protein</fullName>
    </submittedName>
</protein>
<dbReference type="AlphaFoldDB" id="A0A1I7WSD4"/>
<feature type="region of interest" description="Disordered" evidence="1">
    <location>
        <begin position="55"/>
        <end position="85"/>
    </location>
</feature>
<feature type="compositionally biased region" description="Polar residues" evidence="1">
    <location>
        <begin position="58"/>
        <end position="70"/>
    </location>
</feature>